<keyword evidence="2" id="KW-0472">Membrane</keyword>
<evidence type="ECO:0000313" key="3">
    <source>
        <dbReference type="EMBL" id="WLR98995.1"/>
    </source>
</evidence>
<keyword evidence="2" id="KW-0812">Transmembrane</keyword>
<protein>
    <submittedName>
        <fullName evidence="3">NADH:ubiquinone oxidoreductase</fullName>
    </submittedName>
</protein>
<sequence length="226" mass="23371">MKTPAGQDGNATNVPPAEAAGDDPFGMAQWLKDVPDVPLHPLMAHPVAAMAATAAIGFGLAGQMAGAMLGLMQGAAGQAKAALDEAADLAARAKAEPVRAKPVLRVVPKEPVAKAQTPAVERKAKVARDKTATPKPADEKPVRKAPVKKAAKADDLKMISGIGPKLEQVLNGMGFTRYADIAALGDADVARIEAELGAGGRIARDGWVEQARTLAKGRGKTRPDRQ</sequence>
<reference evidence="3 4" key="1">
    <citation type="submission" date="2023-08" db="EMBL/GenBank/DDBJ databases">
        <title>Pathogen: clinical or host-associated sample.</title>
        <authorList>
            <person name="Hergert J."/>
            <person name="Casey R."/>
            <person name="Wagner J."/>
            <person name="Young E.L."/>
            <person name="Oakeson K.F."/>
        </authorList>
    </citation>
    <scope>NUCLEOTIDE SEQUENCE [LARGE SCALE GENOMIC DNA]</scope>
    <source>
        <strain evidence="3 4">1760953</strain>
    </source>
</reference>
<feature type="region of interest" description="Disordered" evidence="1">
    <location>
        <begin position="115"/>
        <end position="149"/>
    </location>
</feature>
<feature type="transmembrane region" description="Helical" evidence="2">
    <location>
        <begin position="47"/>
        <end position="71"/>
    </location>
</feature>
<accession>A0AA50CNT7</accession>
<feature type="region of interest" description="Disordered" evidence="1">
    <location>
        <begin position="1"/>
        <end position="24"/>
    </location>
</feature>
<dbReference type="RefSeq" id="WP_306038531.1">
    <property type="nucleotide sequence ID" value="NZ_CP132302.1"/>
</dbReference>
<dbReference type="Proteomes" id="UP001234585">
    <property type="component" value="Chromosome"/>
</dbReference>
<dbReference type="EMBL" id="CP132302">
    <property type="protein sequence ID" value="WLR98995.1"/>
    <property type="molecule type" value="Genomic_DNA"/>
</dbReference>
<feature type="compositionally biased region" description="Basic and acidic residues" evidence="1">
    <location>
        <begin position="120"/>
        <end position="142"/>
    </location>
</feature>
<proteinExistence type="predicted"/>
<evidence type="ECO:0000256" key="2">
    <source>
        <dbReference type="SAM" id="Phobius"/>
    </source>
</evidence>
<organism evidence="3 4">
    <name type="scientific">Shinella sumterensis</name>
    <dbReference type="NCBI Taxonomy" id="1967501"/>
    <lineage>
        <taxon>Bacteria</taxon>
        <taxon>Pseudomonadati</taxon>
        <taxon>Pseudomonadota</taxon>
        <taxon>Alphaproteobacteria</taxon>
        <taxon>Hyphomicrobiales</taxon>
        <taxon>Rhizobiaceae</taxon>
        <taxon>Shinella</taxon>
    </lineage>
</organism>
<gene>
    <name evidence="3" type="ORF">Q9313_08235</name>
</gene>
<name>A0AA50CNT7_9HYPH</name>
<dbReference type="Gene3D" id="1.10.150.20">
    <property type="entry name" value="5' to 3' exonuclease, C-terminal subdomain"/>
    <property type="match status" value="1"/>
</dbReference>
<keyword evidence="4" id="KW-1185">Reference proteome</keyword>
<evidence type="ECO:0000313" key="4">
    <source>
        <dbReference type="Proteomes" id="UP001234585"/>
    </source>
</evidence>
<dbReference type="AlphaFoldDB" id="A0AA50CNT7"/>
<evidence type="ECO:0000256" key="1">
    <source>
        <dbReference type="SAM" id="MobiDB-lite"/>
    </source>
</evidence>
<keyword evidence="2" id="KW-1133">Transmembrane helix</keyword>